<reference evidence="14 15" key="1">
    <citation type="submission" date="2021-07" db="EMBL/GenBank/DDBJ databases">
        <authorList>
            <person name="Palmer J.M."/>
        </authorList>
    </citation>
    <scope>NUCLEOTIDE SEQUENCE [LARGE SCALE GENOMIC DNA]</scope>
    <source>
        <strain evidence="14 15">AT_MEX2019</strain>
        <tissue evidence="14">Muscle</tissue>
    </source>
</reference>
<evidence type="ECO:0000256" key="3">
    <source>
        <dbReference type="ARBA" id="ARBA00022692"/>
    </source>
</evidence>
<evidence type="ECO:0000256" key="7">
    <source>
        <dbReference type="ARBA" id="ARBA00023157"/>
    </source>
</evidence>
<evidence type="ECO:0000313" key="15">
    <source>
        <dbReference type="Proteomes" id="UP001345963"/>
    </source>
</evidence>
<feature type="transmembrane region" description="Helical" evidence="12">
    <location>
        <begin position="162"/>
        <end position="180"/>
    </location>
</feature>
<dbReference type="Proteomes" id="UP001345963">
    <property type="component" value="Unassembled WGS sequence"/>
</dbReference>
<keyword evidence="2" id="KW-1003">Cell membrane</keyword>
<proteinExistence type="inferred from homology"/>
<comment type="caution">
    <text evidence="14">The sequence shown here is derived from an EMBL/GenBank/DDBJ whole genome shotgun (WGS) entry which is preliminary data.</text>
</comment>
<dbReference type="PRINTS" id="PR00425">
    <property type="entry name" value="BRADYKININR"/>
</dbReference>
<protein>
    <recommendedName>
        <fullName evidence="13">G-protein coupled receptors family 1 profile domain-containing protein</fullName>
    </recommendedName>
</protein>
<keyword evidence="9" id="KW-0325">Glycoprotein</keyword>
<feature type="transmembrane region" description="Helical" evidence="12">
    <location>
        <begin position="123"/>
        <end position="142"/>
    </location>
</feature>
<keyword evidence="6 12" id="KW-0472">Membrane</keyword>
<evidence type="ECO:0000256" key="11">
    <source>
        <dbReference type="RuleBase" id="RU000688"/>
    </source>
</evidence>
<dbReference type="EMBL" id="JAHUTI010083080">
    <property type="protein sequence ID" value="MED6259309.1"/>
    <property type="molecule type" value="Genomic_DNA"/>
</dbReference>
<evidence type="ECO:0000256" key="10">
    <source>
        <dbReference type="ARBA" id="ARBA00023224"/>
    </source>
</evidence>
<keyword evidence="8 11" id="KW-0675">Receptor</keyword>
<dbReference type="PROSITE" id="PS50262">
    <property type="entry name" value="G_PROTEIN_RECEP_F1_2"/>
    <property type="match status" value="1"/>
</dbReference>
<dbReference type="PRINTS" id="PR00237">
    <property type="entry name" value="GPCRRHODOPSN"/>
</dbReference>
<feature type="transmembrane region" description="Helical" evidence="12">
    <location>
        <begin position="89"/>
        <end position="111"/>
    </location>
</feature>
<dbReference type="InterPro" id="IPR017452">
    <property type="entry name" value="GPCR_Rhodpsn_7TM"/>
</dbReference>
<accession>A0ABU7C9L8</accession>
<feature type="transmembrane region" description="Helical" evidence="12">
    <location>
        <begin position="247"/>
        <end position="269"/>
    </location>
</feature>
<evidence type="ECO:0000256" key="6">
    <source>
        <dbReference type="ARBA" id="ARBA00023136"/>
    </source>
</evidence>
<feature type="domain" description="G-protein coupled receptors family 1 profile" evidence="13">
    <location>
        <begin position="101"/>
        <end position="353"/>
    </location>
</feature>
<evidence type="ECO:0000256" key="12">
    <source>
        <dbReference type="SAM" id="Phobius"/>
    </source>
</evidence>
<evidence type="ECO:0000256" key="8">
    <source>
        <dbReference type="ARBA" id="ARBA00023170"/>
    </source>
</evidence>
<sequence length="404" mass="45425">MRRGAEGLFTSDVSLASDSFLKKASPFQTVDAGIGTAGGFFSFFSSGEIALSTVRMPANISYMPEDQSKTNIHNCSYGSVYWTYTFVPAYVMSISVLGIALNIFVLMVFILHKKPCTVAEIYLTNLAAADLVLVSFLPFWAVSAWNKHKWIFGRALCKMVNVGILMNVYCSIYFLVLVSIDRYLALVHPLSHEIMRRPKFAKIGCVLVWILGFLLSIPKLIIRELAPHGNITKCSENDTNIRHVNELMISVFAFFIPIFIVIFCTVKILKTLRGRSKERAKTKKTDHKATILVLAVLLAFLICWVPFHLLKIPALLSYVGILTGCSSEHILYFCGQIFTYLAFSNSVLNPILYVIAGKNFRDKVKELFRQWDQKRSSTISLTSASTKKFSRSIPKNVSQHTIIN</sequence>
<keyword evidence="5 11" id="KW-0297">G-protein coupled receptor</keyword>
<keyword evidence="10 11" id="KW-0807">Transducer</keyword>
<keyword evidence="15" id="KW-1185">Reference proteome</keyword>
<dbReference type="InterPro" id="IPR000276">
    <property type="entry name" value="GPCR_Rhodpsn"/>
</dbReference>
<dbReference type="Pfam" id="PF00001">
    <property type="entry name" value="7tm_1"/>
    <property type="match status" value="1"/>
</dbReference>
<gene>
    <name evidence="14" type="ORF">ATANTOWER_020691</name>
</gene>
<keyword evidence="4 12" id="KW-1133">Transmembrane helix</keyword>
<keyword evidence="3 11" id="KW-0812">Transmembrane</keyword>
<feature type="transmembrane region" description="Helical" evidence="12">
    <location>
        <begin position="330"/>
        <end position="355"/>
    </location>
</feature>
<evidence type="ECO:0000256" key="1">
    <source>
        <dbReference type="ARBA" id="ARBA00004651"/>
    </source>
</evidence>
<evidence type="ECO:0000256" key="5">
    <source>
        <dbReference type="ARBA" id="ARBA00023040"/>
    </source>
</evidence>
<organism evidence="14 15">
    <name type="scientific">Ataeniobius toweri</name>
    <dbReference type="NCBI Taxonomy" id="208326"/>
    <lineage>
        <taxon>Eukaryota</taxon>
        <taxon>Metazoa</taxon>
        <taxon>Chordata</taxon>
        <taxon>Craniata</taxon>
        <taxon>Vertebrata</taxon>
        <taxon>Euteleostomi</taxon>
        <taxon>Actinopterygii</taxon>
        <taxon>Neopterygii</taxon>
        <taxon>Teleostei</taxon>
        <taxon>Neoteleostei</taxon>
        <taxon>Acanthomorphata</taxon>
        <taxon>Ovalentaria</taxon>
        <taxon>Atherinomorphae</taxon>
        <taxon>Cyprinodontiformes</taxon>
        <taxon>Goodeidae</taxon>
        <taxon>Ataeniobius</taxon>
    </lineage>
</organism>
<dbReference type="PROSITE" id="PS00237">
    <property type="entry name" value="G_PROTEIN_RECEP_F1_1"/>
    <property type="match status" value="1"/>
</dbReference>
<name>A0ABU7C9L8_9TELE</name>
<keyword evidence="7" id="KW-1015">Disulfide bond</keyword>
<feature type="transmembrane region" description="Helical" evidence="12">
    <location>
        <begin position="200"/>
        <end position="222"/>
    </location>
</feature>
<dbReference type="Gene3D" id="1.20.1070.10">
    <property type="entry name" value="Rhodopsin 7-helix transmembrane proteins"/>
    <property type="match status" value="1"/>
</dbReference>
<dbReference type="InterPro" id="IPR000496">
    <property type="entry name" value="Brdyknn_rcpt"/>
</dbReference>
<evidence type="ECO:0000256" key="2">
    <source>
        <dbReference type="ARBA" id="ARBA00022475"/>
    </source>
</evidence>
<dbReference type="SUPFAM" id="SSF81321">
    <property type="entry name" value="Family A G protein-coupled receptor-like"/>
    <property type="match status" value="1"/>
</dbReference>
<comment type="similarity">
    <text evidence="11">Belongs to the G-protein coupled receptor 1 family.</text>
</comment>
<dbReference type="PANTHER" id="PTHR10489">
    <property type="entry name" value="CELL ADHESION MOLECULE"/>
    <property type="match status" value="1"/>
</dbReference>
<dbReference type="PANTHER" id="PTHR10489:SF957">
    <property type="entry name" value="B2 BRADYKININ RECEPTOR"/>
    <property type="match status" value="1"/>
</dbReference>
<evidence type="ECO:0000259" key="13">
    <source>
        <dbReference type="PROSITE" id="PS50262"/>
    </source>
</evidence>
<comment type="subcellular location">
    <subcellularLocation>
        <location evidence="1">Cell membrane</location>
        <topology evidence="1">Multi-pass membrane protein</topology>
    </subcellularLocation>
</comment>
<evidence type="ECO:0000256" key="9">
    <source>
        <dbReference type="ARBA" id="ARBA00023180"/>
    </source>
</evidence>
<evidence type="ECO:0000256" key="4">
    <source>
        <dbReference type="ARBA" id="ARBA00022989"/>
    </source>
</evidence>
<evidence type="ECO:0000313" key="14">
    <source>
        <dbReference type="EMBL" id="MED6259309.1"/>
    </source>
</evidence>
<dbReference type="InterPro" id="IPR050119">
    <property type="entry name" value="CCR1-9-like"/>
</dbReference>
<feature type="transmembrane region" description="Helical" evidence="12">
    <location>
        <begin position="289"/>
        <end position="310"/>
    </location>
</feature>